<dbReference type="PANTHER" id="PTHR42923">
    <property type="entry name" value="PROTOPORPHYRINOGEN OXIDASE"/>
    <property type="match status" value="1"/>
</dbReference>
<dbReference type="InterPro" id="IPR002937">
    <property type="entry name" value="Amino_oxidase"/>
</dbReference>
<keyword evidence="3" id="KW-1185">Reference proteome</keyword>
<accession>A0AAW1SC46</accession>
<sequence length="571" mass="61502">MEGRYKHFAGAAAEAAFKAPDRFAMEHMEGDYGHFAGAAAQAAFKAPDRFAMEHLEGHYEHYAGAAAQVVIVGGGWAGFGAAKHLAEQGYAVTLLDAAPEPGGLASGFRTKDGRAYEAGIKGFWYEYHNIFALVRDLEIPWPFTTWSRSGFWGPRGLAIEAPVFSELPRLPTLLGQFWHTLPLFRNLSLADRATMLPLLYSIVDFDSSSETYERYDRMTARELFLQYGVSNALFEEFLKPLLLVGLFELPEHLSAAEMIGTLYFYTLAHQNNFDIAWCKGSVSERLFAPLVARIRAAGGEVLGGRLAVDVITGAGGAITGVVSRGCAGEQTLHEADAVILAISIAGMQKLVAAAPALAALPELRATAALRSIDCLATRLWLDRRVTCRFPANVLSGLMSLEGAGGTWFHLNDLQDEYVGAEGSVVAADFYRAGALLLLPDEEIVARVLRNLQFCEPGFLGAQVVDSAVLRAPRAVTHFSPGSHALRPTQETGLGNLWLAGDWVKGVPHGANGLSQERAYVTGLRAANLAIARLGHGSPAAILDIEPDEAHIAAAKALHRGVRRGLHAFGLS</sequence>
<reference evidence="2 3" key="1">
    <citation type="journal article" date="2024" name="Nat. Commun.">
        <title>Phylogenomics reveals the evolutionary origins of lichenization in chlorophyte algae.</title>
        <authorList>
            <person name="Puginier C."/>
            <person name="Libourel C."/>
            <person name="Otte J."/>
            <person name="Skaloud P."/>
            <person name="Haon M."/>
            <person name="Grisel S."/>
            <person name="Petersen M."/>
            <person name="Berrin J.G."/>
            <person name="Delaux P.M."/>
            <person name="Dal Grande F."/>
            <person name="Keller J."/>
        </authorList>
    </citation>
    <scope>NUCLEOTIDE SEQUENCE [LARGE SCALE GENOMIC DNA]</scope>
    <source>
        <strain evidence="2 3">SAG 245.80</strain>
    </source>
</reference>
<feature type="domain" description="Amine oxidase" evidence="1">
    <location>
        <begin position="77"/>
        <end position="528"/>
    </location>
</feature>
<dbReference type="AlphaFoldDB" id="A0AAW1SC46"/>
<dbReference type="SUPFAM" id="SSF51905">
    <property type="entry name" value="FAD/NAD(P)-binding domain"/>
    <property type="match status" value="1"/>
</dbReference>
<evidence type="ECO:0000313" key="3">
    <source>
        <dbReference type="Proteomes" id="UP001445335"/>
    </source>
</evidence>
<comment type="caution">
    <text evidence="2">The sequence shown here is derived from an EMBL/GenBank/DDBJ whole genome shotgun (WGS) entry which is preliminary data.</text>
</comment>
<dbReference type="InterPro" id="IPR050464">
    <property type="entry name" value="Zeta_carotene_desat/Oxidored"/>
</dbReference>
<evidence type="ECO:0000313" key="2">
    <source>
        <dbReference type="EMBL" id="KAK9843730.1"/>
    </source>
</evidence>
<proteinExistence type="predicted"/>
<protein>
    <recommendedName>
        <fullName evidence="1">Amine oxidase domain-containing protein</fullName>
    </recommendedName>
</protein>
<dbReference type="Pfam" id="PF01593">
    <property type="entry name" value="Amino_oxidase"/>
    <property type="match status" value="1"/>
</dbReference>
<name>A0AAW1SC46_9CHLO</name>
<dbReference type="GO" id="GO:0016491">
    <property type="term" value="F:oxidoreductase activity"/>
    <property type="evidence" value="ECO:0007669"/>
    <property type="project" value="InterPro"/>
</dbReference>
<dbReference type="Gene3D" id="3.50.50.60">
    <property type="entry name" value="FAD/NAD(P)-binding domain"/>
    <property type="match status" value="1"/>
</dbReference>
<dbReference type="InterPro" id="IPR036188">
    <property type="entry name" value="FAD/NAD-bd_sf"/>
</dbReference>
<dbReference type="PRINTS" id="PR00419">
    <property type="entry name" value="ADXRDTASE"/>
</dbReference>
<dbReference type="Proteomes" id="UP001445335">
    <property type="component" value="Unassembled WGS sequence"/>
</dbReference>
<dbReference type="PANTHER" id="PTHR42923:SF46">
    <property type="entry name" value="AMINE OXIDASE"/>
    <property type="match status" value="1"/>
</dbReference>
<evidence type="ECO:0000259" key="1">
    <source>
        <dbReference type="Pfam" id="PF01593"/>
    </source>
</evidence>
<dbReference type="EMBL" id="JALJOU010000005">
    <property type="protein sequence ID" value="KAK9843730.1"/>
    <property type="molecule type" value="Genomic_DNA"/>
</dbReference>
<gene>
    <name evidence="2" type="ORF">WJX81_003891</name>
</gene>
<organism evidence="2 3">
    <name type="scientific">Elliptochloris bilobata</name>
    <dbReference type="NCBI Taxonomy" id="381761"/>
    <lineage>
        <taxon>Eukaryota</taxon>
        <taxon>Viridiplantae</taxon>
        <taxon>Chlorophyta</taxon>
        <taxon>core chlorophytes</taxon>
        <taxon>Trebouxiophyceae</taxon>
        <taxon>Trebouxiophyceae incertae sedis</taxon>
        <taxon>Elliptochloris clade</taxon>
        <taxon>Elliptochloris</taxon>
    </lineage>
</organism>